<dbReference type="Gene3D" id="2.60.120.330">
    <property type="entry name" value="B-lactam Antibiotic, Isopenicillin N Synthase, Chain"/>
    <property type="match status" value="1"/>
</dbReference>
<feature type="domain" description="Non-haem dioxygenase N-terminal" evidence="6">
    <location>
        <begin position="79"/>
        <end position="187"/>
    </location>
</feature>
<keyword evidence="2" id="KW-0479">Metal-binding</keyword>
<proteinExistence type="inferred from homology"/>
<dbReference type="GeneID" id="59348251"/>
<keyword evidence="4" id="KW-0408">Iron</keyword>
<evidence type="ECO:0000313" key="7">
    <source>
        <dbReference type="EMBL" id="KAF7296788.1"/>
    </source>
</evidence>
<evidence type="ECO:0000259" key="6">
    <source>
        <dbReference type="Pfam" id="PF14226"/>
    </source>
</evidence>
<accession>A0A8H6SC88</accession>
<dbReference type="OrthoDB" id="406156at2759"/>
<dbReference type="InterPro" id="IPR026992">
    <property type="entry name" value="DIOX_N"/>
</dbReference>
<evidence type="ECO:0000256" key="3">
    <source>
        <dbReference type="ARBA" id="ARBA00023002"/>
    </source>
</evidence>
<dbReference type="PANTHER" id="PTHR10209">
    <property type="entry name" value="OXIDOREDUCTASE, 2OG-FE II OXYGENASE FAMILY PROTEIN"/>
    <property type="match status" value="1"/>
</dbReference>
<evidence type="ECO:0000256" key="4">
    <source>
        <dbReference type="ARBA" id="ARBA00023004"/>
    </source>
</evidence>
<comment type="caution">
    <text evidence="7">The sequence shown here is derived from an EMBL/GenBank/DDBJ whole genome shotgun (WGS) entry which is preliminary data.</text>
</comment>
<evidence type="ECO:0000259" key="5">
    <source>
        <dbReference type="Pfam" id="PF03171"/>
    </source>
</evidence>
<dbReference type="GO" id="GO:0016491">
    <property type="term" value="F:oxidoreductase activity"/>
    <property type="evidence" value="ECO:0007669"/>
    <property type="project" value="UniProtKB-KW"/>
</dbReference>
<protein>
    <submittedName>
        <fullName evidence="7">Clavaminate synthase-like protein</fullName>
    </submittedName>
</protein>
<gene>
    <name evidence="7" type="ORF">MIND_00909800</name>
</gene>
<reference evidence="7" key="1">
    <citation type="submission" date="2020-05" db="EMBL/GenBank/DDBJ databases">
        <title>Mycena genomes resolve the evolution of fungal bioluminescence.</title>
        <authorList>
            <person name="Tsai I.J."/>
        </authorList>
    </citation>
    <scope>NUCLEOTIDE SEQUENCE</scope>
    <source>
        <strain evidence="7">171206Taipei</strain>
    </source>
</reference>
<dbReference type="EMBL" id="JACAZF010000008">
    <property type="protein sequence ID" value="KAF7296788.1"/>
    <property type="molecule type" value="Genomic_DNA"/>
</dbReference>
<comment type="similarity">
    <text evidence="1">Belongs to the iron/ascorbate-dependent oxidoreductase family.</text>
</comment>
<dbReference type="Pfam" id="PF14226">
    <property type="entry name" value="DIOX_N"/>
    <property type="match status" value="1"/>
</dbReference>
<organism evidence="7 8">
    <name type="scientific">Mycena indigotica</name>
    <dbReference type="NCBI Taxonomy" id="2126181"/>
    <lineage>
        <taxon>Eukaryota</taxon>
        <taxon>Fungi</taxon>
        <taxon>Dikarya</taxon>
        <taxon>Basidiomycota</taxon>
        <taxon>Agaricomycotina</taxon>
        <taxon>Agaricomycetes</taxon>
        <taxon>Agaricomycetidae</taxon>
        <taxon>Agaricales</taxon>
        <taxon>Marasmiineae</taxon>
        <taxon>Mycenaceae</taxon>
        <taxon>Mycena</taxon>
    </lineage>
</organism>
<keyword evidence="3" id="KW-0560">Oxidoreductase</keyword>
<evidence type="ECO:0000313" key="8">
    <source>
        <dbReference type="Proteomes" id="UP000636479"/>
    </source>
</evidence>
<dbReference type="SUPFAM" id="SSF51197">
    <property type="entry name" value="Clavaminate synthase-like"/>
    <property type="match status" value="1"/>
</dbReference>
<dbReference type="Pfam" id="PF03171">
    <property type="entry name" value="2OG-FeII_Oxy"/>
    <property type="match status" value="1"/>
</dbReference>
<dbReference type="InterPro" id="IPR027443">
    <property type="entry name" value="IPNS-like_sf"/>
</dbReference>
<feature type="domain" description="Isopenicillin N synthase-like Fe(2+) 2OG dioxygenase" evidence="5">
    <location>
        <begin position="246"/>
        <end position="334"/>
    </location>
</feature>
<dbReference type="Proteomes" id="UP000636479">
    <property type="component" value="Unassembled WGS sequence"/>
</dbReference>
<dbReference type="PRINTS" id="PR00682">
    <property type="entry name" value="IPNSYNTHASE"/>
</dbReference>
<dbReference type="PANTHER" id="PTHR10209:SF867">
    <property type="entry name" value="2-OXOGLUTARATE (2OG) AND FE(II)-DEPENDENT OXYGENASE SUPERFAMILY PROTEIN"/>
    <property type="match status" value="1"/>
</dbReference>
<dbReference type="RefSeq" id="XP_037217147.1">
    <property type="nucleotide sequence ID" value="XM_037365735.1"/>
</dbReference>
<sequence>MEHFPLLSQISYSYFVDFMDTPVQLLLSTKTPGPAVVERFGASVCPRAPFSRHSSLTRPTAPHLVPPPPTAENLDYAELPIIDISQLKTATDEERLKLAVEVRDAMHVHGFFYVVNHGWSPEQTARIFDIADIPFSAVSAEEKQVYAGRMKEVGSYQGYKLRQYWHIDNGVHDQLEHYNINRDITKRGHPEAVRPFLPEIEAFARHSHFDVLHPVLRLLALGLELAEEELVDMHGFDAVGETYVRFMKYYPRSQEEEMKTNNVWLKGHSDFGTITVLYSQPVAALQVLGPDNKWRWVRHIDNAIVINAGDALEFLSGGFYKATIHRVVQPPKDQQALTRIGAFYFGMTDDAVKLAPLSHSPVLQRVGFVRKVADKLAPTMEEWRKGRTSAYGQSELKASALGKTVEEEVINGVVVKHYS</sequence>
<evidence type="ECO:0000256" key="1">
    <source>
        <dbReference type="ARBA" id="ARBA00008056"/>
    </source>
</evidence>
<dbReference type="AlphaFoldDB" id="A0A8H6SC88"/>
<dbReference type="InterPro" id="IPR044861">
    <property type="entry name" value="IPNS-like_FE2OG_OXY"/>
</dbReference>
<dbReference type="GO" id="GO:0046872">
    <property type="term" value="F:metal ion binding"/>
    <property type="evidence" value="ECO:0007669"/>
    <property type="project" value="UniProtKB-KW"/>
</dbReference>
<name>A0A8H6SC88_9AGAR</name>
<evidence type="ECO:0000256" key="2">
    <source>
        <dbReference type="ARBA" id="ARBA00022723"/>
    </source>
</evidence>
<keyword evidence="8" id="KW-1185">Reference proteome</keyword>